<dbReference type="EMBL" id="VSSQ01009828">
    <property type="protein sequence ID" value="MPM42708.1"/>
    <property type="molecule type" value="Genomic_DNA"/>
</dbReference>
<evidence type="ECO:0000256" key="8">
    <source>
        <dbReference type="ARBA" id="ARBA00022781"/>
    </source>
</evidence>
<dbReference type="GO" id="GO:0005886">
    <property type="term" value="C:plasma membrane"/>
    <property type="evidence" value="ECO:0007669"/>
    <property type="project" value="UniProtKB-SubCell"/>
</dbReference>
<keyword evidence="6 12" id="KW-0812">Transmembrane</keyword>
<dbReference type="GO" id="GO:1902600">
    <property type="term" value="P:proton transmembrane transport"/>
    <property type="evidence" value="ECO:0007669"/>
    <property type="project" value="UniProtKB-KW"/>
</dbReference>
<evidence type="ECO:0000256" key="1">
    <source>
        <dbReference type="ARBA" id="ARBA00004651"/>
    </source>
</evidence>
<evidence type="ECO:0000313" key="15">
    <source>
        <dbReference type="EMBL" id="MPM42708.1"/>
    </source>
</evidence>
<feature type="transmembrane region" description="Helical" evidence="12">
    <location>
        <begin position="36"/>
        <end position="53"/>
    </location>
</feature>
<proteinExistence type="inferred from homology"/>
<keyword evidence="7" id="KW-0283">Flagellar rotation</keyword>
<keyword evidence="3" id="KW-0813">Transport</keyword>
<feature type="transmembrane region" description="Helical" evidence="12">
    <location>
        <begin position="147"/>
        <end position="168"/>
    </location>
</feature>
<protein>
    <submittedName>
        <fullName evidence="15">Chemotaxis protein PomA</fullName>
    </submittedName>
</protein>
<dbReference type="AlphaFoldDB" id="A0A644ZQQ8"/>
<dbReference type="InterPro" id="IPR002898">
    <property type="entry name" value="MotA_ExbB_proton_chnl"/>
</dbReference>
<dbReference type="GO" id="GO:0071978">
    <property type="term" value="P:bacterial-type flagellum-dependent swarming motility"/>
    <property type="evidence" value="ECO:0007669"/>
    <property type="project" value="InterPro"/>
</dbReference>
<keyword evidence="9 12" id="KW-1133">Transmembrane helix</keyword>
<evidence type="ECO:0000259" key="13">
    <source>
        <dbReference type="Pfam" id="PF01618"/>
    </source>
</evidence>
<dbReference type="PANTHER" id="PTHR30433:SF2">
    <property type="entry name" value="MOTILITY PROTEIN A"/>
    <property type="match status" value="1"/>
</dbReference>
<comment type="similarity">
    <text evidence="2">Belongs to the MotA family.</text>
</comment>
<dbReference type="PROSITE" id="PS01307">
    <property type="entry name" value="MOTA"/>
    <property type="match status" value="1"/>
</dbReference>
<feature type="domain" description="Motility protein A N-terminal" evidence="14">
    <location>
        <begin position="9"/>
        <end position="94"/>
    </location>
</feature>
<evidence type="ECO:0000256" key="4">
    <source>
        <dbReference type="ARBA" id="ARBA00022475"/>
    </source>
</evidence>
<keyword evidence="4" id="KW-1003">Cell membrane</keyword>
<evidence type="ECO:0000256" key="11">
    <source>
        <dbReference type="ARBA" id="ARBA00023136"/>
    </source>
</evidence>
<dbReference type="Pfam" id="PF01618">
    <property type="entry name" value="MotA_ExbB"/>
    <property type="match status" value="1"/>
</dbReference>
<gene>
    <name evidence="15" type="primary">pomA_11</name>
    <name evidence="15" type="ORF">SDC9_89377</name>
</gene>
<evidence type="ECO:0000256" key="2">
    <source>
        <dbReference type="ARBA" id="ARBA00008038"/>
    </source>
</evidence>
<evidence type="ECO:0000259" key="14">
    <source>
        <dbReference type="Pfam" id="PF20560"/>
    </source>
</evidence>
<evidence type="ECO:0000256" key="10">
    <source>
        <dbReference type="ARBA" id="ARBA00023065"/>
    </source>
</evidence>
<reference evidence="15" key="1">
    <citation type="submission" date="2019-08" db="EMBL/GenBank/DDBJ databases">
        <authorList>
            <person name="Kucharzyk K."/>
            <person name="Murdoch R.W."/>
            <person name="Higgins S."/>
            <person name="Loffler F."/>
        </authorList>
    </citation>
    <scope>NUCLEOTIDE SEQUENCE</scope>
</reference>
<organism evidence="15">
    <name type="scientific">bioreactor metagenome</name>
    <dbReference type="NCBI Taxonomy" id="1076179"/>
    <lineage>
        <taxon>unclassified sequences</taxon>
        <taxon>metagenomes</taxon>
        <taxon>ecological metagenomes</taxon>
    </lineage>
</organism>
<keyword evidence="10" id="KW-0406">Ion transport</keyword>
<evidence type="ECO:0000256" key="5">
    <source>
        <dbReference type="ARBA" id="ARBA00022500"/>
    </source>
</evidence>
<evidence type="ECO:0000256" key="9">
    <source>
        <dbReference type="ARBA" id="ARBA00022989"/>
    </source>
</evidence>
<dbReference type="InterPro" id="IPR000540">
    <property type="entry name" value="Flag_MotA_CS"/>
</dbReference>
<dbReference type="PANTHER" id="PTHR30433">
    <property type="entry name" value="CHEMOTAXIS PROTEIN MOTA"/>
    <property type="match status" value="1"/>
</dbReference>
<feature type="transmembrane region" description="Helical" evidence="12">
    <location>
        <begin position="7"/>
        <end position="24"/>
    </location>
</feature>
<dbReference type="GO" id="GO:0006935">
    <property type="term" value="P:chemotaxis"/>
    <property type="evidence" value="ECO:0007669"/>
    <property type="project" value="UniProtKB-KW"/>
</dbReference>
<feature type="transmembrane region" description="Helical" evidence="12">
    <location>
        <begin position="188"/>
        <end position="207"/>
    </location>
</feature>
<keyword evidence="5" id="KW-0145">Chemotaxis</keyword>
<keyword evidence="11 12" id="KW-0472">Membrane</keyword>
<comment type="caution">
    <text evidence="15">The sequence shown here is derived from an EMBL/GenBank/DDBJ whole genome shotgun (WGS) entry which is preliminary data.</text>
</comment>
<dbReference type="InterPro" id="IPR046786">
    <property type="entry name" value="MotA_N"/>
</dbReference>
<name>A0A644ZQQ8_9ZZZZ</name>
<evidence type="ECO:0000256" key="12">
    <source>
        <dbReference type="SAM" id="Phobius"/>
    </source>
</evidence>
<feature type="domain" description="MotA/TolQ/ExbB proton channel" evidence="13">
    <location>
        <begin position="104"/>
        <end position="221"/>
    </location>
</feature>
<dbReference type="InterPro" id="IPR047055">
    <property type="entry name" value="MotA-like"/>
</dbReference>
<keyword evidence="8" id="KW-0375">Hydrogen ion transport</keyword>
<dbReference type="Pfam" id="PF20560">
    <property type="entry name" value="MotA_N"/>
    <property type="match status" value="1"/>
</dbReference>
<sequence length="269" mass="29267">MKKNDFLTIIGFIAAVALLIIGMKSNAGYLIFWDPLSIYITVGGALGTLLMAYPMGEFKRLGKVIVQVMKEQELSKLDTISLFTGLSKKARREGLLSLEDDISQIGNDFIKKAMNMVVDGIEPESIREIMDLEITEMEKRHADAASVFKTLGAYAPAMGMLGTLIGLIQMLADLSDASNLAKGMGKALITTFYGSFVANVIALPIAAKLEFRSAQEIGTRQMIIEGVLAIQSGVNPRIIEDKLVAYLSPDERKKYYTVTASDEGVAENG</sequence>
<evidence type="ECO:0000256" key="7">
    <source>
        <dbReference type="ARBA" id="ARBA00022779"/>
    </source>
</evidence>
<accession>A0A644ZQQ8</accession>
<evidence type="ECO:0000256" key="3">
    <source>
        <dbReference type="ARBA" id="ARBA00022448"/>
    </source>
</evidence>
<comment type="subcellular location">
    <subcellularLocation>
        <location evidence="1">Cell membrane</location>
        <topology evidence="1">Multi-pass membrane protein</topology>
    </subcellularLocation>
</comment>
<evidence type="ECO:0000256" key="6">
    <source>
        <dbReference type="ARBA" id="ARBA00022692"/>
    </source>
</evidence>